<gene>
    <name evidence="1" type="ORF">EDD68_10794</name>
</gene>
<organism evidence="1 2">
    <name type="scientific">Melghiribacillus thermohalophilus</name>
    <dbReference type="NCBI Taxonomy" id="1324956"/>
    <lineage>
        <taxon>Bacteria</taxon>
        <taxon>Bacillati</taxon>
        <taxon>Bacillota</taxon>
        <taxon>Bacilli</taxon>
        <taxon>Bacillales</taxon>
        <taxon>Bacillaceae</taxon>
        <taxon>Melghiribacillus</taxon>
    </lineage>
</organism>
<sequence>MKKDKKVDLLNKEHLGEYLVGLVYTANHLDLSDIKSALNHIPKETQDLETEFIRDSLQPSTTAEKWFGGELEAKLHIQELIRGKNEK</sequence>
<keyword evidence="2" id="KW-1185">Reference proteome</keyword>
<dbReference type="AlphaFoldDB" id="A0A4R3N2Q0"/>
<dbReference type="RefSeq" id="WP_132371551.1">
    <property type="nucleotide sequence ID" value="NZ_SMAN01000007.1"/>
</dbReference>
<dbReference type="Proteomes" id="UP000294650">
    <property type="component" value="Unassembled WGS sequence"/>
</dbReference>
<protein>
    <submittedName>
        <fullName evidence="1">Uncharacterized protein</fullName>
    </submittedName>
</protein>
<dbReference type="EMBL" id="SMAN01000007">
    <property type="protein sequence ID" value="TCT23380.1"/>
    <property type="molecule type" value="Genomic_DNA"/>
</dbReference>
<comment type="caution">
    <text evidence="1">The sequence shown here is derived from an EMBL/GenBank/DDBJ whole genome shotgun (WGS) entry which is preliminary data.</text>
</comment>
<proteinExistence type="predicted"/>
<accession>A0A4R3N2Q0</accession>
<reference evidence="1 2" key="1">
    <citation type="submission" date="2019-03" db="EMBL/GenBank/DDBJ databases">
        <title>Genomic Encyclopedia of Type Strains, Phase IV (KMG-IV): sequencing the most valuable type-strain genomes for metagenomic binning, comparative biology and taxonomic classification.</title>
        <authorList>
            <person name="Goeker M."/>
        </authorList>
    </citation>
    <scope>NUCLEOTIDE SEQUENCE [LARGE SCALE GENOMIC DNA]</scope>
    <source>
        <strain evidence="1 2">DSM 25894</strain>
    </source>
</reference>
<evidence type="ECO:0000313" key="2">
    <source>
        <dbReference type="Proteomes" id="UP000294650"/>
    </source>
</evidence>
<name>A0A4R3N2Q0_9BACI</name>
<evidence type="ECO:0000313" key="1">
    <source>
        <dbReference type="EMBL" id="TCT23380.1"/>
    </source>
</evidence>